<evidence type="ECO:0000256" key="2">
    <source>
        <dbReference type="ARBA" id="ARBA00006003"/>
    </source>
</evidence>
<dbReference type="PANTHER" id="PTHR11987:SF53">
    <property type="entry name" value="ALPHA-2,8-SIALYLTRANSFERASE 8F-LIKE"/>
    <property type="match status" value="1"/>
</dbReference>
<reference evidence="13" key="1">
    <citation type="submission" date="2022-01" db="EMBL/GenBank/DDBJ databases">
        <authorList>
            <person name="Braso-Vives M."/>
        </authorList>
    </citation>
    <scope>NUCLEOTIDE SEQUENCE</scope>
</reference>
<evidence type="ECO:0000313" key="14">
    <source>
        <dbReference type="Proteomes" id="UP000838412"/>
    </source>
</evidence>
<dbReference type="InterPro" id="IPR050943">
    <property type="entry name" value="Glycosyltr_29_Sialyltrsf"/>
</dbReference>
<keyword evidence="5 12" id="KW-0812">Transmembrane</keyword>
<evidence type="ECO:0000256" key="1">
    <source>
        <dbReference type="ARBA" id="ARBA00004323"/>
    </source>
</evidence>
<dbReference type="Proteomes" id="UP000838412">
    <property type="component" value="Chromosome 17"/>
</dbReference>
<dbReference type="GO" id="GO:0000139">
    <property type="term" value="C:Golgi membrane"/>
    <property type="evidence" value="ECO:0007669"/>
    <property type="project" value="UniProtKB-SubCell"/>
</dbReference>
<dbReference type="GO" id="GO:0009311">
    <property type="term" value="P:oligosaccharide metabolic process"/>
    <property type="evidence" value="ECO:0007669"/>
    <property type="project" value="TreeGrafter"/>
</dbReference>
<keyword evidence="10" id="KW-0325">Glycoprotein</keyword>
<evidence type="ECO:0000313" key="13">
    <source>
        <dbReference type="EMBL" id="CAH1249421.1"/>
    </source>
</evidence>
<dbReference type="AlphaFoldDB" id="A0A8J9Z8R7"/>
<evidence type="ECO:0000256" key="9">
    <source>
        <dbReference type="ARBA" id="ARBA00023136"/>
    </source>
</evidence>
<accession>A0A8J9Z8R7</accession>
<feature type="transmembrane region" description="Helical" evidence="12">
    <location>
        <begin position="20"/>
        <end position="38"/>
    </location>
</feature>
<dbReference type="InterPro" id="IPR001675">
    <property type="entry name" value="Glyco_trans_29"/>
</dbReference>
<keyword evidence="14" id="KW-1185">Reference proteome</keyword>
<evidence type="ECO:0000256" key="6">
    <source>
        <dbReference type="ARBA" id="ARBA00022968"/>
    </source>
</evidence>
<comment type="similarity">
    <text evidence="2">Belongs to the glycosyltransferase 29 family.</text>
</comment>
<keyword evidence="8" id="KW-0333">Golgi apparatus</keyword>
<name>A0A8J9Z8R7_BRALA</name>
<dbReference type="PANTHER" id="PTHR11987">
    <property type="entry name" value="ALPHA-2,8-SIALYLTRANSFERASE"/>
    <property type="match status" value="1"/>
</dbReference>
<dbReference type="OrthoDB" id="10049551at2759"/>
<evidence type="ECO:0000256" key="5">
    <source>
        <dbReference type="ARBA" id="ARBA00022692"/>
    </source>
</evidence>
<dbReference type="CDD" id="cd23963">
    <property type="entry name" value="GT29_ST8SIA"/>
    <property type="match status" value="1"/>
</dbReference>
<dbReference type="Gene3D" id="3.90.1480.20">
    <property type="entry name" value="Glycosyl transferase family 29"/>
    <property type="match status" value="1"/>
</dbReference>
<gene>
    <name evidence="13" type="primary">ST8SIA4</name>
    <name evidence="13" type="ORF">BLAG_LOCUS10529</name>
</gene>
<keyword evidence="3" id="KW-0328">Glycosyltransferase</keyword>
<keyword evidence="6" id="KW-0735">Signal-anchor</keyword>
<dbReference type="InterPro" id="IPR038578">
    <property type="entry name" value="GT29-like_sf"/>
</dbReference>
<evidence type="ECO:0000256" key="12">
    <source>
        <dbReference type="SAM" id="Phobius"/>
    </source>
</evidence>
<dbReference type="Pfam" id="PF00777">
    <property type="entry name" value="Glyco_transf_29"/>
    <property type="match status" value="1"/>
</dbReference>
<keyword evidence="9 12" id="KW-0472">Membrane</keyword>
<dbReference type="GO" id="GO:0003828">
    <property type="term" value="F:alpha-N-acetylneuraminate alpha-2,8-sialyltransferase activity"/>
    <property type="evidence" value="ECO:0007669"/>
    <property type="project" value="TreeGrafter"/>
</dbReference>
<evidence type="ECO:0000256" key="7">
    <source>
        <dbReference type="ARBA" id="ARBA00022989"/>
    </source>
</evidence>
<comment type="subcellular location">
    <subcellularLocation>
        <location evidence="1">Golgi apparatus membrane</location>
        <topology evidence="1">Single-pass type II membrane protein</topology>
    </subcellularLocation>
</comment>
<evidence type="ECO:0000256" key="3">
    <source>
        <dbReference type="ARBA" id="ARBA00022676"/>
    </source>
</evidence>
<dbReference type="EMBL" id="OV696702">
    <property type="protein sequence ID" value="CAH1249421.1"/>
    <property type="molecule type" value="Genomic_DNA"/>
</dbReference>
<evidence type="ECO:0000256" key="8">
    <source>
        <dbReference type="ARBA" id="ARBA00023034"/>
    </source>
</evidence>
<organism evidence="13 14">
    <name type="scientific">Branchiostoma lanceolatum</name>
    <name type="common">Common lancelet</name>
    <name type="synonym">Amphioxus lanceolatum</name>
    <dbReference type="NCBI Taxonomy" id="7740"/>
    <lineage>
        <taxon>Eukaryota</taxon>
        <taxon>Metazoa</taxon>
        <taxon>Chordata</taxon>
        <taxon>Cephalochordata</taxon>
        <taxon>Leptocardii</taxon>
        <taxon>Amphioxiformes</taxon>
        <taxon>Branchiostomatidae</taxon>
        <taxon>Branchiostoma</taxon>
    </lineage>
</organism>
<evidence type="ECO:0000256" key="4">
    <source>
        <dbReference type="ARBA" id="ARBA00022679"/>
    </source>
</evidence>
<protein>
    <submittedName>
        <fullName evidence="13">ST8SIA4 protein</fullName>
    </submittedName>
</protein>
<sequence length="466" mass="52898">MQPKLLRSLSTTARRRRCTLTMTLASALTFLAFTFVYVDSNCSRNARSFKKTVVSRVQRHALMEDNNGRIALGDVRWYSAPNNRSFYIAARDNVSVVLEKRKSKTWSKGAKHTGNVTISVYNASLSTKYDKESSRPIGNISSTARHSPAPTAGENRVTVQAKTKNNTTTSFSTNYRFEKVNKWSTWDIWPIDEAALRKIRTLSRALLPRFGMGKDEIRPDSTRLHKCVKKSRGCKLDDKNAIRHYQTCAVVGNSGILTGSHCGGEIDAHDYVIRFSVGPTAGYEDDVGTKRNITFLNKDNLLKISKSLRLPSSKNVYAQRLTRMNASTFMFAKGKNKEWNTDIKSLITIARRNNLCFTLRKNTKNLGIIIRGIISQEMPDLAQHLGGVDTTGMMSVFMASTFCHRINLYGFYPFTKDTRGKDIRYHYYDNVKPRRQGSVDNYPTEFMVNKRLHRLGVVNHVIDKCQ</sequence>
<evidence type="ECO:0000256" key="11">
    <source>
        <dbReference type="SAM" id="MobiDB-lite"/>
    </source>
</evidence>
<proteinExistence type="inferred from homology"/>
<evidence type="ECO:0000256" key="10">
    <source>
        <dbReference type="ARBA" id="ARBA00023180"/>
    </source>
</evidence>
<keyword evidence="7 12" id="KW-1133">Transmembrane helix</keyword>
<keyword evidence="4" id="KW-0808">Transferase</keyword>
<dbReference type="GO" id="GO:0006491">
    <property type="term" value="P:N-glycan processing"/>
    <property type="evidence" value="ECO:0007669"/>
    <property type="project" value="TreeGrafter"/>
</dbReference>
<feature type="region of interest" description="Disordered" evidence="11">
    <location>
        <begin position="132"/>
        <end position="154"/>
    </location>
</feature>